<evidence type="ECO:0000259" key="1">
    <source>
        <dbReference type="Pfam" id="PF12697"/>
    </source>
</evidence>
<dbReference type="InterPro" id="IPR029058">
    <property type="entry name" value="AB_hydrolase_fold"/>
</dbReference>
<keyword evidence="2" id="KW-0378">Hydrolase</keyword>
<dbReference type="InterPro" id="IPR050228">
    <property type="entry name" value="Carboxylesterase_BioH"/>
</dbReference>
<gene>
    <name evidence="2" type="ORF">EBN88_14340</name>
</gene>
<dbReference type="PANTHER" id="PTHR43194">
    <property type="entry name" value="HYDROLASE ALPHA/BETA FOLD FAMILY"/>
    <property type="match status" value="1"/>
</dbReference>
<keyword evidence="3" id="KW-1185">Reference proteome</keyword>
<dbReference type="Proteomes" id="UP000278673">
    <property type="component" value="Unassembled WGS sequence"/>
</dbReference>
<organism evidence="2 3">
    <name type="scientific">Streptomyces triticirhizae</name>
    <dbReference type="NCBI Taxonomy" id="2483353"/>
    <lineage>
        <taxon>Bacteria</taxon>
        <taxon>Bacillati</taxon>
        <taxon>Actinomycetota</taxon>
        <taxon>Actinomycetes</taxon>
        <taxon>Kitasatosporales</taxon>
        <taxon>Streptomycetaceae</taxon>
        <taxon>Streptomyces</taxon>
    </lineage>
</organism>
<protein>
    <submittedName>
        <fullName evidence="2">Alpha/beta hydrolase</fullName>
    </submittedName>
</protein>
<name>A0A3M2LQD0_9ACTN</name>
<dbReference type="Gene3D" id="3.40.50.1820">
    <property type="entry name" value="alpha/beta hydrolase"/>
    <property type="match status" value="1"/>
</dbReference>
<dbReference type="Pfam" id="PF12697">
    <property type="entry name" value="Abhydrolase_6"/>
    <property type="match status" value="1"/>
</dbReference>
<feature type="domain" description="AB hydrolase-1" evidence="1">
    <location>
        <begin position="26"/>
        <end position="255"/>
    </location>
</feature>
<reference evidence="2 3" key="1">
    <citation type="submission" date="2018-10" db="EMBL/GenBank/DDBJ databases">
        <title>Isolation, diversity and antifungal activity of actinobacteria from wheat.</title>
        <authorList>
            <person name="Han C."/>
        </authorList>
    </citation>
    <scope>NUCLEOTIDE SEQUENCE [LARGE SCALE GENOMIC DNA]</scope>
    <source>
        <strain evidence="2 3">NEAU-YY642</strain>
    </source>
</reference>
<evidence type="ECO:0000313" key="3">
    <source>
        <dbReference type="Proteomes" id="UP000278673"/>
    </source>
</evidence>
<comment type="caution">
    <text evidence="2">The sequence shown here is derived from an EMBL/GenBank/DDBJ whole genome shotgun (WGS) entry which is preliminary data.</text>
</comment>
<sequence length="283" mass="30172">MGTVLVEGRRVPVMDSGGGARAPVMVALHGTFGRGAIFRRLARDLSGLVRVIAPDQRGHGWSEPVSDGYGREAFVADAAALIRALGTGPVVLYGHSLGGITAYQVAARHPELVSALIVEDVGPVMRRPEVPHPTLDVRGWPRRAGTRAELSELIERRGVPDPSYFLQSAVPDEDGWRMLLDWDVMMEVQRGGVGDWSADWRGSSCPALLLRGEESTLLPAALADRMVAERPGTERVDFPGAGHWVHDDAPVALAGAVTAFLRDHGLLRATPGTGRAHAGDGPA</sequence>
<dbReference type="AlphaFoldDB" id="A0A3M2LQD0"/>
<dbReference type="PRINTS" id="PR00111">
    <property type="entry name" value="ABHYDROLASE"/>
</dbReference>
<dbReference type="PRINTS" id="PR00412">
    <property type="entry name" value="EPOXHYDRLASE"/>
</dbReference>
<proteinExistence type="predicted"/>
<dbReference type="GO" id="GO:0016787">
    <property type="term" value="F:hydrolase activity"/>
    <property type="evidence" value="ECO:0007669"/>
    <property type="project" value="UniProtKB-KW"/>
</dbReference>
<dbReference type="PANTHER" id="PTHR43194:SF2">
    <property type="entry name" value="PEROXISOMAL MEMBRANE PROTEIN LPX1"/>
    <property type="match status" value="1"/>
</dbReference>
<dbReference type="EMBL" id="RFFJ01000069">
    <property type="protein sequence ID" value="RMI39671.1"/>
    <property type="molecule type" value="Genomic_DNA"/>
</dbReference>
<dbReference type="InterPro" id="IPR000073">
    <property type="entry name" value="AB_hydrolase_1"/>
</dbReference>
<accession>A0A3M2LQD0</accession>
<evidence type="ECO:0000313" key="2">
    <source>
        <dbReference type="EMBL" id="RMI39671.1"/>
    </source>
</evidence>
<dbReference type="InterPro" id="IPR000639">
    <property type="entry name" value="Epox_hydrolase-like"/>
</dbReference>
<dbReference type="SUPFAM" id="SSF53474">
    <property type="entry name" value="alpha/beta-Hydrolases"/>
    <property type="match status" value="1"/>
</dbReference>